<dbReference type="STRING" id="659014.SAMN04487996_108272"/>
<name>A0A1G7HV68_9BACT</name>
<dbReference type="AlphaFoldDB" id="A0A1G7HV68"/>
<dbReference type="Proteomes" id="UP000198748">
    <property type="component" value="Unassembled WGS sequence"/>
</dbReference>
<proteinExistence type="predicted"/>
<keyword evidence="2" id="KW-1185">Reference proteome</keyword>
<dbReference type="EMBL" id="FNAN01000008">
    <property type="protein sequence ID" value="SDF04441.1"/>
    <property type="molecule type" value="Genomic_DNA"/>
</dbReference>
<evidence type="ECO:0000313" key="2">
    <source>
        <dbReference type="Proteomes" id="UP000198748"/>
    </source>
</evidence>
<evidence type="ECO:0000313" key="1">
    <source>
        <dbReference type="EMBL" id="SDF04441.1"/>
    </source>
</evidence>
<sequence>MFNTMLITIFVNSSNQFNLNVQKLYWLVIRIFSSRAIIRLETD</sequence>
<organism evidence="1 2">
    <name type="scientific">Dyadobacter soli</name>
    <dbReference type="NCBI Taxonomy" id="659014"/>
    <lineage>
        <taxon>Bacteria</taxon>
        <taxon>Pseudomonadati</taxon>
        <taxon>Bacteroidota</taxon>
        <taxon>Cytophagia</taxon>
        <taxon>Cytophagales</taxon>
        <taxon>Spirosomataceae</taxon>
        <taxon>Dyadobacter</taxon>
    </lineage>
</organism>
<accession>A0A1G7HV68</accession>
<reference evidence="2" key="1">
    <citation type="submission" date="2016-10" db="EMBL/GenBank/DDBJ databases">
        <authorList>
            <person name="Varghese N."/>
            <person name="Submissions S."/>
        </authorList>
    </citation>
    <scope>NUCLEOTIDE SEQUENCE [LARGE SCALE GENOMIC DNA]</scope>
    <source>
        <strain evidence="2">DSM 25329</strain>
    </source>
</reference>
<protein>
    <submittedName>
        <fullName evidence="1">Uncharacterized protein</fullName>
    </submittedName>
</protein>
<gene>
    <name evidence="1" type="ORF">SAMN04487996_108272</name>
</gene>